<evidence type="ECO:0000256" key="4">
    <source>
        <dbReference type="SAM" id="MobiDB-lite"/>
    </source>
</evidence>
<dbReference type="OrthoDB" id="153872at2759"/>
<dbReference type="eggNOG" id="KOG1601">
    <property type="taxonomic scope" value="Eukaryota"/>
</dbReference>
<dbReference type="OMA" id="NTSHEIN"/>
<sequence length="371" mass="41625">MNNKRRPKARKSRIKAKKSKFLSLRLQFPPNESTIKDTKPDGGVRPKATASAADDDAAAANKYSPQLNSFPFDTESQVEEREGHDQENVALFFSAADGGATTLTGLLDSSAAAESNSSHNYNDSSRVDYLSPSSASLTYAYGEERAALVRTALRSRDRDSSEDKWVCYSEVVERKKVIKEEEVTSSSAVDLRPGDGGGSAGMMRRVSLKLDYDEIMNAWSNKGPLYIDADQSSQIVPDVNHHHFLSHDPSSNYGIRWGYGGGGLWAVPEMVGEIAENNINNNGEIMRINNNGEEITKTMGQREASVLRYKEKRQNRLFSNKIRYQVRKLNAEKRPRLKGRFVKRILKVCATLRAKYHFLLENSVLFSIYFH</sequence>
<feature type="compositionally biased region" description="Polar residues" evidence="4">
    <location>
        <begin position="63"/>
        <end position="75"/>
    </location>
</feature>
<feature type="compositionally biased region" description="Basic and acidic residues" evidence="4">
    <location>
        <begin position="34"/>
        <end position="44"/>
    </location>
</feature>
<feature type="domain" description="CCT" evidence="5">
    <location>
        <begin position="302"/>
        <end position="344"/>
    </location>
</feature>
<dbReference type="InterPro" id="IPR052453">
    <property type="entry name" value="CONSTANS-like_ZF"/>
</dbReference>
<dbReference type="KEGG" id="egt:105961023"/>
<evidence type="ECO:0000313" key="7">
    <source>
        <dbReference type="Proteomes" id="UP000030748"/>
    </source>
</evidence>
<organism evidence="6 7">
    <name type="scientific">Erythranthe guttata</name>
    <name type="common">Yellow monkey flower</name>
    <name type="synonym">Mimulus guttatus</name>
    <dbReference type="NCBI Taxonomy" id="4155"/>
    <lineage>
        <taxon>Eukaryota</taxon>
        <taxon>Viridiplantae</taxon>
        <taxon>Streptophyta</taxon>
        <taxon>Embryophyta</taxon>
        <taxon>Tracheophyta</taxon>
        <taxon>Spermatophyta</taxon>
        <taxon>Magnoliopsida</taxon>
        <taxon>eudicotyledons</taxon>
        <taxon>Gunneridae</taxon>
        <taxon>Pentapetalae</taxon>
        <taxon>asterids</taxon>
        <taxon>lamiids</taxon>
        <taxon>Lamiales</taxon>
        <taxon>Phrymaceae</taxon>
        <taxon>Erythranthe</taxon>
    </lineage>
</organism>
<protein>
    <recommendedName>
        <fullName evidence="5">CCT domain-containing protein</fullName>
    </recommendedName>
</protein>
<gene>
    <name evidence="6" type="ORF">MIMGU_mgv1a008504mg</name>
</gene>
<dbReference type="Pfam" id="PF06203">
    <property type="entry name" value="CCT"/>
    <property type="match status" value="1"/>
</dbReference>
<feature type="region of interest" description="Disordered" evidence="4">
    <location>
        <begin position="21"/>
        <end position="84"/>
    </location>
</feature>
<dbReference type="PhylomeDB" id="A0A022R3G3"/>
<proteinExistence type="predicted"/>
<dbReference type="PANTHER" id="PTHR31874:SF25">
    <property type="entry name" value="CCT MOTIF FAMILY PROTEIN"/>
    <property type="match status" value="1"/>
</dbReference>
<dbReference type="GO" id="GO:0006355">
    <property type="term" value="P:regulation of DNA-templated transcription"/>
    <property type="evidence" value="ECO:0000318"/>
    <property type="project" value="GO_Central"/>
</dbReference>
<evidence type="ECO:0000259" key="5">
    <source>
        <dbReference type="PROSITE" id="PS51017"/>
    </source>
</evidence>
<accession>A0A022R3G3</accession>
<evidence type="ECO:0000256" key="2">
    <source>
        <dbReference type="ARBA" id="ARBA00023242"/>
    </source>
</evidence>
<reference evidence="6 7" key="1">
    <citation type="journal article" date="2013" name="Proc. Natl. Acad. Sci. U.S.A.">
        <title>Fine-scale variation in meiotic recombination in Mimulus inferred from population shotgun sequencing.</title>
        <authorList>
            <person name="Hellsten U."/>
            <person name="Wright K.M."/>
            <person name="Jenkins J."/>
            <person name="Shu S."/>
            <person name="Yuan Y."/>
            <person name="Wessler S.R."/>
            <person name="Schmutz J."/>
            <person name="Willis J.H."/>
            <person name="Rokhsar D.S."/>
        </authorList>
    </citation>
    <scope>NUCLEOTIDE SEQUENCE [LARGE SCALE GENOMIC DNA]</scope>
    <source>
        <strain evidence="7">cv. DUN x IM62</strain>
    </source>
</reference>
<evidence type="ECO:0000313" key="6">
    <source>
        <dbReference type="EMBL" id="EYU34766.1"/>
    </source>
</evidence>
<evidence type="ECO:0000256" key="3">
    <source>
        <dbReference type="PROSITE-ProRule" id="PRU00357"/>
    </source>
</evidence>
<evidence type="ECO:0000256" key="1">
    <source>
        <dbReference type="ARBA" id="ARBA00004123"/>
    </source>
</evidence>
<dbReference type="InterPro" id="IPR010402">
    <property type="entry name" value="CCT_domain"/>
</dbReference>
<keyword evidence="7" id="KW-1185">Reference proteome</keyword>
<name>A0A022R3G3_ERYGU</name>
<comment type="subcellular location">
    <subcellularLocation>
        <location evidence="1 3">Nucleus</location>
    </subcellularLocation>
</comment>
<dbReference type="EMBL" id="KI630674">
    <property type="protein sequence ID" value="EYU34766.1"/>
    <property type="molecule type" value="Genomic_DNA"/>
</dbReference>
<dbReference type="Proteomes" id="UP000030748">
    <property type="component" value="Unassembled WGS sequence"/>
</dbReference>
<dbReference type="STRING" id="4155.A0A022R3G3"/>
<dbReference type="GO" id="GO:0005634">
    <property type="term" value="C:nucleus"/>
    <property type="evidence" value="ECO:0000318"/>
    <property type="project" value="GO_Central"/>
</dbReference>
<keyword evidence="2 3" id="KW-0539">Nucleus</keyword>
<dbReference type="PROSITE" id="PS51017">
    <property type="entry name" value="CCT"/>
    <property type="match status" value="1"/>
</dbReference>
<dbReference type="AlphaFoldDB" id="A0A022R3G3"/>
<dbReference type="PANTHER" id="PTHR31874">
    <property type="entry name" value="CCT MOTIF FAMILY PROTEIN, EXPRESSED"/>
    <property type="match status" value="1"/>
</dbReference>